<evidence type="ECO:0000313" key="2">
    <source>
        <dbReference type="EMBL" id="QXL89047.1"/>
    </source>
</evidence>
<accession>A0A975YH10</accession>
<evidence type="ECO:0000313" key="1">
    <source>
        <dbReference type="EMBL" id="MBY4892296.1"/>
    </source>
</evidence>
<organism evidence="2">
    <name type="scientific">Gymnodinialimonas phycosphaerae</name>
    <dbReference type="NCBI Taxonomy" id="2841589"/>
    <lineage>
        <taxon>Bacteria</taxon>
        <taxon>Pseudomonadati</taxon>
        <taxon>Pseudomonadota</taxon>
        <taxon>Alphaproteobacteria</taxon>
        <taxon>Rhodobacterales</taxon>
        <taxon>Paracoccaceae</taxon>
        <taxon>Gymnodinialimonas</taxon>
    </lineage>
</organism>
<protein>
    <submittedName>
        <fullName evidence="2">Uncharacterized protein</fullName>
    </submittedName>
</protein>
<name>A0A975YH10_9RHOB</name>
<dbReference type="Proteomes" id="UP000693972">
    <property type="component" value="Unassembled WGS sequence"/>
</dbReference>
<proteinExistence type="predicted"/>
<dbReference type="EMBL" id="JAIMBW010000001">
    <property type="protein sequence ID" value="MBY4892296.1"/>
    <property type="molecule type" value="Genomic_DNA"/>
</dbReference>
<dbReference type="RefSeq" id="WP_257892099.1">
    <property type="nucleotide sequence ID" value="NZ_JAIMBW010000001.1"/>
</dbReference>
<dbReference type="AlphaFoldDB" id="A0A975YH10"/>
<reference evidence="2 3" key="1">
    <citation type="submission" date="2021-07" db="EMBL/GenBank/DDBJ databases">
        <title>Karlodiniumbacter phycospheric gen. nov., sp. nov., a phycosphere bacterium isolated from karlodinium veneficum.</title>
        <authorList>
            <person name="Peng Y."/>
            <person name="Jiang L."/>
            <person name="Lee J."/>
        </authorList>
    </citation>
    <scope>NUCLEOTIDE SEQUENCE</scope>
    <source>
        <strain evidence="2 3">N5</strain>
    </source>
</reference>
<keyword evidence="3" id="KW-1185">Reference proteome</keyword>
<gene>
    <name evidence="1" type="ORF">KUL25_05905</name>
    <name evidence="2" type="ORF">KUL25_05910</name>
</gene>
<evidence type="ECO:0000313" key="3">
    <source>
        <dbReference type="Proteomes" id="UP000693972"/>
    </source>
</evidence>
<sequence>MKDNDPTDPKGLIREAFRIHGISIYECRSIFVDWALSVPVTDHAPLIEALLARHQGEPHDHPMKVVLTEGLATKPPAGRRGGRAARVP</sequence>
<dbReference type="EMBL" id="CP078073">
    <property type="protein sequence ID" value="QXL89047.1"/>
    <property type="molecule type" value="Genomic_DNA"/>
</dbReference>